<evidence type="ECO:0000256" key="1">
    <source>
        <dbReference type="SAM" id="MobiDB-lite"/>
    </source>
</evidence>
<accession>A0A6V8LTZ6</accession>
<evidence type="ECO:0000313" key="2">
    <source>
        <dbReference type="EMBL" id="GFK93117.1"/>
    </source>
</evidence>
<dbReference type="Proteomes" id="UP000494245">
    <property type="component" value="Unassembled WGS sequence"/>
</dbReference>
<keyword evidence="3" id="KW-1185">Reference proteome</keyword>
<feature type="compositionally biased region" description="Acidic residues" evidence="1">
    <location>
        <begin position="395"/>
        <end position="404"/>
    </location>
</feature>
<comment type="caution">
    <text evidence="2">The sequence shown here is derived from an EMBL/GenBank/DDBJ whole genome shotgun (WGS) entry which is preliminary data.</text>
</comment>
<dbReference type="AlphaFoldDB" id="A0A6V8LTZ6"/>
<evidence type="ECO:0000313" key="3">
    <source>
        <dbReference type="Proteomes" id="UP000494245"/>
    </source>
</evidence>
<feature type="region of interest" description="Disordered" evidence="1">
    <location>
        <begin position="370"/>
        <end position="425"/>
    </location>
</feature>
<sequence>MSATASPRRNVLRIVPRFTRAAGQPGSASRAFRLRAWGRAASLAAACLVLLACLAGPAPAAQQAPAPAPAQQKAPARADWDFTHVGLKGKLYPSLMHSIAAMHMDVQDKTNELGDRNGLFGITVRAPRAGARAVVEISASSPLVNGGKADVTLPKRGQDYVVYPFLSFPEALLQVRQPVPIVLTARLSVDGQPLGEKSQRVLVASVNDCVYGFEEDDDYYDTSWLFAAYVNENHPAVQQILREALSVGEVSSFSGYQTDARGVRKQAKAVWQALRKRGLRYSSINRPSAPDPELSVQHVRLLGDALDGRQANCVEGSCLLASVFYKIGLETSLVVFPDHMIVGVLLDPKGKQQLFLETTMLGDSTFEEAAKSGAEQVEEAQEKARKAKKKKSGKDDDDDDDEISFIDIGGVRQAGVLPIPEPGRR</sequence>
<protein>
    <submittedName>
        <fullName evidence="2">Uncharacterized protein</fullName>
    </submittedName>
</protein>
<organism evidence="2 3">
    <name type="scientific">Fundidesulfovibrio magnetotacticus</name>
    <dbReference type="NCBI Taxonomy" id="2730080"/>
    <lineage>
        <taxon>Bacteria</taxon>
        <taxon>Pseudomonadati</taxon>
        <taxon>Thermodesulfobacteriota</taxon>
        <taxon>Desulfovibrionia</taxon>
        <taxon>Desulfovibrionales</taxon>
        <taxon>Desulfovibrionaceae</taxon>
        <taxon>Fundidesulfovibrio</taxon>
    </lineage>
</organism>
<gene>
    <name evidence="2" type="ORF">NNJEOMEG_00946</name>
</gene>
<name>A0A6V8LTZ6_9BACT</name>
<reference evidence="2 3" key="2">
    <citation type="submission" date="2020-05" db="EMBL/GenBank/DDBJ databases">
        <title>Draft genome sequence of Desulfovibrio sp. strainFSS-1.</title>
        <authorList>
            <person name="Shimoshige H."/>
            <person name="Kobayashi H."/>
            <person name="Maekawa T."/>
        </authorList>
    </citation>
    <scope>NUCLEOTIDE SEQUENCE [LARGE SCALE GENOMIC DNA]</scope>
    <source>
        <strain evidence="2 3">SIID29052-01</strain>
    </source>
</reference>
<dbReference type="EMBL" id="BLTE01000003">
    <property type="protein sequence ID" value="GFK93117.1"/>
    <property type="molecule type" value="Genomic_DNA"/>
</dbReference>
<reference evidence="2 3" key="1">
    <citation type="submission" date="2020-04" db="EMBL/GenBank/DDBJ databases">
        <authorList>
            <consortium name="Desulfovibrio sp. FSS-1 genome sequencing consortium"/>
            <person name="Shimoshige H."/>
            <person name="Kobayashi H."/>
            <person name="Maekawa T."/>
        </authorList>
    </citation>
    <scope>NUCLEOTIDE SEQUENCE [LARGE SCALE GENOMIC DNA]</scope>
    <source>
        <strain evidence="2 3">SIID29052-01</strain>
    </source>
</reference>
<proteinExistence type="predicted"/>